<proteinExistence type="predicted"/>
<name>A0A9P5Y3U7_9AGAR</name>
<dbReference type="InterPro" id="IPR027417">
    <property type="entry name" value="P-loop_NTPase"/>
</dbReference>
<protein>
    <submittedName>
        <fullName evidence="2">Uncharacterized protein</fullName>
    </submittedName>
</protein>
<feature type="region of interest" description="Disordered" evidence="1">
    <location>
        <begin position="105"/>
        <end position="131"/>
    </location>
</feature>
<dbReference type="OrthoDB" id="8954335at2759"/>
<evidence type="ECO:0000256" key="1">
    <source>
        <dbReference type="SAM" id="MobiDB-lite"/>
    </source>
</evidence>
<sequence>MHRISNFRMGGISTGNFRMFRSLCGETNLKNVVIVTNMWGEVRPEIGEARETEPANDELFFKPVLDKHARMVHHGNTIASAQSIIGLFSGNEPRALQVQTDIVNEETGRREEGVRGDRTAAYGRGNGEGRG</sequence>
<feature type="compositionally biased region" description="Basic and acidic residues" evidence="1">
    <location>
        <begin position="106"/>
        <end position="118"/>
    </location>
</feature>
<gene>
    <name evidence="2" type="ORF">BDZ94DRAFT_1262960</name>
</gene>
<comment type="caution">
    <text evidence="2">The sequence shown here is derived from an EMBL/GenBank/DDBJ whole genome shotgun (WGS) entry which is preliminary data.</text>
</comment>
<dbReference type="AlphaFoldDB" id="A0A9P5Y3U7"/>
<dbReference type="Gene3D" id="3.40.50.300">
    <property type="entry name" value="P-loop containing nucleotide triphosphate hydrolases"/>
    <property type="match status" value="1"/>
</dbReference>
<accession>A0A9P5Y3U7</accession>
<keyword evidence="3" id="KW-1185">Reference proteome</keyword>
<organism evidence="2 3">
    <name type="scientific">Collybia nuda</name>
    <dbReference type="NCBI Taxonomy" id="64659"/>
    <lineage>
        <taxon>Eukaryota</taxon>
        <taxon>Fungi</taxon>
        <taxon>Dikarya</taxon>
        <taxon>Basidiomycota</taxon>
        <taxon>Agaricomycotina</taxon>
        <taxon>Agaricomycetes</taxon>
        <taxon>Agaricomycetidae</taxon>
        <taxon>Agaricales</taxon>
        <taxon>Tricholomatineae</taxon>
        <taxon>Clitocybaceae</taxon>
        <taxon>Collybia</taxon>
    </lineage>
</organism>
<evidence type="ECO:0000313" key="2">
    <source>
        <dbReference type="EMBL" id="KAF9461775.1"/>
    </source>
</evidence>
<reference evidence="2" key="1">
    <citation type="submission" date="2020-11" db="EMBL/GenBank/DDBJ databases">
        <authorList>
            <consortium name="DOE Joint Genome Institute"/>
            <person name="Ahrendt S."/>
            <person name="Riley R."/>
            <person name="Andreopoulos W."/>
            <person name="Labutti K."/>
            <person name="Pangilinan J."/>
            <person name="Ruiz-Duenas F.J."/>
            <person name="Barrasa J.M."/>
            <person name="Sanchez-Garcia M."/>
            <person name="Camarero S."/>
            <person name="Miyauchi S."/>
            <person name="Serrano A."/>
            <person name="Linde D."/>
            <person name="Babiker R."/>
            <person name="Drula E."/>
            <person name="Ayuso-Fernandez I."/>
            <person name="Pacheco R."/>
            <person name="Padilla G."/>
            <person name="Ferreira P."/>
            <person name="Barriuso J."/>
            <person name="Kellner H."/>
            <person name="Castanera R."/>
            <person name="Alfaro M."/>
            <person name="Ramirez L."/>
            <person name="Pisabarro A.G."/>
            <person name="Kuo A."/>
            <person name="Tritt A."/>
            <person name="Lipzen A."/>
            <person name="He G."/>
            <person name="Yan M."/>
            <person name="Ng V."/>
            <person name="Cullen D."/>
            <person name="Martin F."/>
            <person name="Rosso M.-N."/>
            <person name="Henrissat B."/>
            <person name="Hibbett D."/>
            <person name="Martinez A.T."/>
            <person name="Grigoriev I.V."/>
        </authorList>
    </citation>
    <scope>NUCLEOTIDE SEQUENCE</scope>
    <source>
        <strain evidence="2">CBS 247.69</strain>
    </source>
</reference>
<dbReference type="Proteomes" id="UP000807353">
    <property type="component" value="Unassembled WGS sequence"/>
</dbReference>
<evidence type="ECO:0000313" key="3">
    <source>
        <dbReference type="Proteomes" id="UP000807353"/>
    </source>
</evidence>
<dbReference type="EMBL" id="MU150279">
    <property type="protein sequence ID" value="KAF9461775.1"/>
    <property type="molecule type" value="Genomic_DNA"/>
</dbReference>